<evidence type="ECO:0000256" key="1">
    <source>
        <dbReference type="SAM" id="MobiDB-lite"/>
    </source>
</evidence>
<proteinExistence type="predicted"/>
<sequence>MNLTSLRLRLETSRITAGDGKHPLRRFAFFLQTVVAGRLKIQLRPTGSTTVQRQVVALPDDARRAANSDCRFSTFLVGERKRERSGKMREKGEGKNEKAIWP</sequence>
<comment type="caution">
    <text evidence="2">The sequence shown here is derived from an EMBL/GenBank/DDBJ whole genome shotgun (WGS) entry which is preliminary data.</text>
</comment>
<accession>A0A2P5E4S1</accession>
<reference evidence="3" key="1">
    <citation type="submission" date="2016-06" db="EMBL/GenBank/DDBJ databases">
        <title>Parallel loss of symbiosis genes in relatives of nitrogen-fixing non-legume Parasponia.</title>
        <authorList>
            <person name="Van Velzen R."/>
            <person name="Holmer R."/>
            <person name="Bu F."/>
            <person name="Rutten L."/>
            <person name="Van Zeijl A."/>
            <person name="Liu W."/>
            <person name="Santuari L."/>
            <person name="Cao Q."/>
            <person name="Sharma T."/>
            <person name="Shen D."/>
            <person name="Roswanjaya Y."/>
            <person name="Wardhani T."/>
            <person name="Kalhor M.S."/>
            <person name="Jansen J."/>
            <person name="Van den Hoogen J."/>
            <person name="Gungor B."/>
            <person name="Hartog M."/>
            <person name="Hontelez J."/>
            <person name="Verver J."/>
            <person name="Yang W.-C."/>
            <person name="Schijlen E."/>
            <person name="Repin R."/>
            <person name="Schilthuizen M."/>
            <person name="Schranz E."/>
            <person name="Heidstra R."/>
            <person name="Miyata K."/>
            <person name="Fedorova E."/>
            <person name="Kohlen W."/>
            <person name="Bisseling T."/>
            <person name="Smit S."/>
            <person name="Geurts R."/>
        </authorList>
    </citation>
    <scope>NUCLEOTIDE SEQUENCE [LARGE SCALE GENOMIC DNA]</scope>
    <source>
        <strain evidence="3">cv. WU1-14</strain>
    </source>
</reference>
<evidence type="ECO:0000313" key="2">
    <source>
        <dbReference type="EMBL" id="PON80490.1"/>
    </source>
</evidence>
<gene>
    <name evidence="2" type="ORF">PanWU01x14_000460</name>
</gene>
<name>A0A2P5E4S1_PARAD</name>
<evidence type="ECO:0000313" key="3">
    <source>
        <dbReference type="Proteomes" id="UP000237105"/>
    </source>
</evidence>
<dbReference type="Proteomes" id="UP000237105">
    <property type="component" value="Unassembled WGS sequence"/>
</dbReference>
<dbReference type="AlphaFoldDB" id="A0A2P5E4S1"/>
<feature type="region of interest" description="Disordered" evidence="1">
    <location>
        <begin position="81"/>
        <end position="102"/>
    </location>
</feature>
<keyword evidence="3" id="KW-1185">Reference proteome</keyword>
<protein>
    <submittedName>
        <fullName evidence="2">Uncharacterized protein</fullName>
    </submittedName>
</protein>
<dbReference type="EMBL" id="JXTB01000001">
    <property type="protein sequence ID" value="PON80490.1"/>
    <property type="molecule type" value="Genomic_DNA"/>
</dbReference>
<organism evidence="2 3">
    <name type="scientific">Parasponia andersonii</name>
    <name type="common">Sponia andersonii</name>
    <dbReference type="NCBI Taxonomy" id="3476"/>
    <lineage>
        <taxon>Eukaryota</taxon>
        <taxon>Viridiplantae</taxon>
        <taxon>Streptophyta</taxon>
        <taxon>Embryophyta</taxon>
        <taxon>Tracheophyta</taxon>
        <taxon>Spermatophyta</taxon>
        <taxon>Magnoliopsida</taxon>
        <taxon>eudicotyledons</taxon>
        <taxon>Gunneridae</taxon>
        <taxon>Pentapetalae</taxon>
        <taxon>rosids</taxon>
        <taxon>fabids</taxon>
        <taxon>Rosales</taxon>
        <taxon>Cannabaceae</taxon>
        <taxon>Parasponia</taxon>
    </lineage>
</organism>